<keyword evidence="2" id="KW-0472">Membrane</keyword>
<name>A0A9Q0H9W5_9MAGN</name>
<evidence type="ECO:0000313" key="4">
    <source>
        <dbReference type="Proteomes" id="UP001141806"/>
    </source>
</evidence>
<dbReference type="OrthoDB" id="1939645at2759"/>
<sequence length="190" mass="21004">MRAYSKHHLLVKMRRQGGKCCSIVSLITTFLVVAVFLSLPLETTANYYYSSPPPPLKGTRSSPLSRIHGNRSPLAFYLEDFLAFDIPPSPPSLSCDDSVGDLDLGLDLTVPNQLPQAHPKSGTPPSARTPLSPPAAASPPSVLSLSLPASVLSQTILHNSHRFYPFHRFYSGHLRRSPLRPPSYHYHHWT</sequence>
<keyword evidence="4" id="KW-1185">Reference proteome</keyword>
<gene>
    <name evidence="3" type="ORF">NE237_020788</name>
</gene>
<dbReference type="Proteomes" id="UP001141806">
    <property type="component" value="Unassembled WGS sequence"/>
</dbReference>
<feature type="transmembrane region" description="Helical" evidence="2">
    <location>
        <begin position="20"/>
        <end position="41"/>
    </location>
</feature>
<evidence type="ECO:0000313" key="3">
    <source>
        <dbReference type="EMBL" id="KAJ4960878.1"/>
    </source>
</evidence>
<reference evidence="3" key="1">
    <citation type="journal article" date="2023" name="Plant J.">
        <title>The genome of the king protea, Protea cynaroides.</title>
        <authorList>
            <person name="Chang J."/>
            <person name="Duong T.A."/>
            <person name="Schoeman C."/>
            <person name="Ma X."/>
            <person name="Roodt D."/>
            <person name="Barker N."/>
            <person name="Li Z."/>
            <person name="Van de Peer Y."/>
            <person name="Mizrachi E."/>
        </authorList>
    </citation>
    <scope>NUCLEOTIDE SEQUENCE</scope>
    <source>
        <tissue evidence="3">Young leaves</tissue>
    </source>
</reference>
<dbReference type="AlphaFoldDB" id="A0A9Q0H9W5"/>
<organism evidence="3 4">
    <name type="scientific">Protea cynaroides</name>
    <dbReference type="NCBI Taxonomy" id="273540"/>
    <lineage>
        <taxon>Eukaryota</taxon>
        <taxon>Viridiplantae</taxon>
        <taxon>Streptophyta</taxon>
        <taxon>Embryophyta</taxon>
        <taxon>Tracheophyta</taxon>
        <taxon>Spermatophyta</taxon>
        <taxon>Magnoliopsida</taxon>
        <taxon>Proteales</taxon>
        <taxon>Proteaceae</taxon>
        <taxon>Protea</taxon>
    </lineage>
</organism>
<keyword evidence="2" id="KW-1133">Transmembrane helix</keyword>
<dbReference type="EMBL" id="JAMYWD010000009">
    <property type="protein sequence ID" value="KAJ4960878.1"/>
    <property type="molecule type" value="Genomic_DNA"/>
</dbReference>
<protein>
    <submittedName>
        <fullName evidence="3">Uncharacterized protein</fullName>
    </submittedName>
</protein>
<evidence type="ECO:0000256" key="2">
    <source>
        <dbReference type="SAM" id="Phobius"/>
    </source>
</evidence>
<comment type="caution">
    <text evidence="3">The sequence shown here is derived from an EMBL/GenBank/DDBJ whole genome shotgun (WGS) entry which is preliminary data.</text>
</comment>
<evidence type="ECO:0000256" key="1">
    <source>
        <dbReference type="SAM" id="MobiDB-lite"/>
    </source>
</evidence>
<keyword evidence="2" id="KW-0812">Transmembrane</keyword>
<accession>A0A9Q0H9W5</accession>
<feature type="region of interest" description="Disordered" evidence="1">
    <location>
        <begin position="113"/>
        <end position="139"/>
    </location>
</feature>
<proteinExistence type="predicted"/>